<name>A0AAD9S9R9_PHOAM</name>
<dbReference type="InterPro" id="IPR000620">
    <property type="entry name" value="EamA_dom"/>
</dbReference>
<dbReference type="GO" id="GO:0016020">
    <property type="term" value="C:membrane"/>
    <property type="evidence" value="ECO:0007669"/>
    <property type="project" value="UniProtKB-SubCell"/>
</dbReference>
<feature type="transmembrane region" description="Helical" evidence="5">
    <location>
        <begin position="86"/>
        <end position="107"/>
    </location>
</feature>
<organism evidence="7 8">
    <name type="scientific">Phomopsis amygdali</name>
    <name type="common">Fusicoccum amygdali</name>
    <dbReference type="NCBI Taxonomy" id="1214568"/>
    <lineage>
        <taxon>Eukaryota</taxon>
        <taxon>Fungi</taxon>
        <taxon>Dikarya</taxon>
        <taxon>Ascomycota</taxon>
        <taxon>Pezizomycotina</taxon>
        <taxon>Sordariomycetes</taxon>
        <taxon>Sordariomycetidae</taxon>
        <taxon>Diaporthales</taxon>
        <taxon>Diaporthaceae</taxon>
        <taxon>Diaporthe</taxon>
    </lineage>
</organism>
<feature type="domain" description="EamA" evidence="6">
    <location>
        <begin position="180"/>
        <end position="312"/>
    </location>
</feature>
<keyword evidence="4 5" id="KW-0472">Membrane</keyword>
<keyword evidence="3 5" id="KW-1133">Transmembrane helix</keyword>
<keyword evidence="8" id="KW-1185">Reference proteome</keyword>
<proteinExistence type="predicted"/>
<accession>A0AAD9S9R9</accession>
<feature type="transmembrane region" description="Helical" evidence="5">
    <location>
        <begin position="211"/>
        <end position="229"/>
    </location>
</feature>
<dbReference type="PANTHER" id="PTHR22911">
    <property type="entry name" value="ACYL-MALONYL CONDENSING ENZYME-RELATED"/>
    <property type="match status" value="1"/>
</dbReference>
<dbReference type="InterPro" id="IPR037185">
    <property type="entry name" value="EmrE-like"/>
</dbReference>
<dbReference type="EMBL" id="JAUJFL010000006">
    <property type="protein sequence ID" value="KAK2600884.1"/>
    <property type="molecule type" value="Genomic_DNA"/>
</dbReference>
<feature type="transmembrane region" description="Helical" evidence="5">
    <location>
        <begin position="241"/>
        <end position="258"/>
    </location>
</feature>
<feature type="transmembrane region" description="Helical" evidence="5">
    <location>
        <begin position="49"/>
        <end position="66"/>
    </location>
</feature>
<feature type="transmembrane region" description="Helical" evidence="5">
    <location>
        <begin position="295"/>
        <end position="314"/>
    </location>
</feature>
<evidence type="ECO:0000259" key="6">
    <source>
        <dbReference type="Pfam" id="PF00892"/>
    </source>
</evidence>
<protein>
    <recommendedName>
        <fullName evidence="6">EamA domain-containing protein</fullName>
    </recommendedName>
</protein>
<dbReference type="PANTHER" id="PTHR22911:SF6">
    <property type="entry name" value="SOLUTE CARRIER FAMILY 35 MEMBER G1"/>
    <property type="match status" value="1"/>
</dbReference>
<dbReference type="AlphaFoldDB" id="A0AAD9S9R9"/>
<feature type="transmembrane region" description="Helical" evidence="5">
    <location>
        <begin position="127"/>
        <end position="152"/>
    </location>
</feature>
<gene>
    <name evidence="7" type="ORF">N8I77_010387</name>
</gene>
<evidence type="ECO:0000256" key="3">
    <source>
        <dbReference type="ARBA" id="ARBA00022989"/>
    </source>
</evidence>
<evidence type="ECO:0000313" key="7">
    <source>
        <dbReference type="EMBL" id="KAK2600884.1"/>
    </source>
</evidence>
<dbReference type="SUPFAM" id="SSF103481">
    <property type="entry name" value="Multidrug resistance efflux transporter EmrE"/>
    <property type="match status" value="2"/>
</dbReference>
<feature type="transmembrane region" description="Helical" evidence="5">
    <location>
        <begin position="179"/>
        <end position="199"/>
    </location>
</feature>
<evidence type="ECO:0000313" key="8">
    <source>
        <dbReference type="Proteomes" id="UP001265746"/>
    </source>
</evidence>
<dbReference type="Proteomes" id="UP001265746">
    <property type="component" value="Unassembled WGS sequence"/>
</dbReference>
<comment type="subcellular location">
    <subcellularLocation>
        <location evidence="1">Membrane</location>
        <topology evidence="1">Multi-pass membrane protein</topology>
    </subcellularLocation>
</comment>
<dbReference type="Pfam" id="PF00892">
    <property type="entry name" value="EamA"/>
    <property type="match status" value="2"/>
</dbReference>
<keyword evidence="2 5" id="KW-0812">Transmembrane</keyword>
<evidence type="ECO:0000256" key="1">
    <source>
        <dbReference type="ARBA" id="ARBA00004141"/>
    </source>
</evidence>
<feature type="domain" description="EamA" evidence="6">
    <location>
        <begin position="18"/>
        <end position="152"/>
    </location>
</feature>
<evidence type="ECO:0000256" key="4">
    <source>
        <dbReference type="ARBA" id="ARBA00023136"/>
    </source>
</evidence>
<evidence type="ECO:0000256" key="2">
    <source>
        <dbReference type="ARBA" id="ARBA00022692"/>
    </source>
</evidence>
<reference evidence="7" key="1">
    <citation type="submission" date="2023-06" db="EMBL/GenBank/DDBJ databases">
        <authorList>
            <person name="Noh H."/>
        </authorList>
    </citation>
    <scope>NUCLEOTIDE SEQUENCE</scope>
    <source>
        <strain evidence="7">DUCC20226</strain>
    </source>
</reference>
<sequence length="365" mass="39312">MGNNTIKTSFVARHKPSLLVLASQVSAAFVHGIVKILETGQRPVHPFQILQVRLLITGISCMLYLWCNGFPDFPLGPKDVRPLLIVRAVGGVCGAIGFYFSIIYLTIAQATALNFLAPMGAMLISKYFNYGTFSLADRAGAVVALAGVILVVQPDTIFHFTEKATGVTSRSSHETPKQLKGVICGLVGVAGGVIALATIRRIGRRAHPLISVNYFAWAVVIVTTILISIQRLTWPTSSRDWALLVSVGVFGTLMEFLLTDGLSSDTSSAATVMIYSQVLWALALDRVVWHISLNVWSIIGVVSVICSLSFVSLAKEVTISRVARGIQYETLPAGANDVTPDIDLESLCASEDDDETASDDVLDSR</sequence>
<comment type="caution">
    <text evidence="7">The sequence shown here is derived from an EMBL/GenBank/DDBJ whole genome shotgun (WGS) entry which is preliminary data.</text>
</comment>
<evidence type="ECO:0000256" key="5">
    <source>
        <dbReference type="SAM" id="Phobius"/>
    </source>
</evidence>